<dbReference type="Gene3D" id="2.30.30.430">
    <property type="entry name" value="Kinase associated protein B domain"/>
    <property type="match status" value="1"/>
</dbReference>
<keyword evidence="2" id="KW-1185">Reference proteome</keyword>
<sequence>METAVVRVPYKTGVYIGEKIEEKNDKSLIKVREVLKHPKQGDLHNPNQVDVAMFHERKALAEFEKVWIPTAMVKEAELSGRSYNETLKQAYNTYFQELENKETSFDKKSLETLQKAAEDYKF</sequence>
<dbReference type="OrthoDB" id="2407789at2"/>
<dbReference type="Proteomes" id="UP000285120">
    <property type="component" value="Unassembled WGS sequence"/>
</dbReference>
<keyword evidence="1" id="KW-0418">Kinase</keyword>
<dbReference type="SMART" id="SM01298">
    <property type="entry name" value="KapB"/>
    <property type="match status" value="1"/>
</dbReference>
<dbReference type="AlphaFoldDB" id="A0A419V2Z8"/>
<evidence type="ECO:0000313" key="1">
    <source>
        <dbReference type="EMBL" id="RKD72786.1"/>
    </source>
</evidence>
<dbReference type="SUPFAM" id="SSF141251">
    <property type="entry name" value="Kinase-associated protein B-like"/>
    <property type="match status" value="1"/>
</dbReference>
<gene>
    <name evidence="1" type="ORF">ATL39_1982</name>
</gene>
<organism evidence="1 2">
    <name type="scientific">Sinobaca qinghaiensis</name>
    <dbReference type="NCBI Taxonomy" id="342944"/>
    <lineage>
        <taxon>Bacteria</taxon>
        <taxon>Bacillati</taxon>
        <taxon>Bacillota</taxon>
        <taxon>Bacilli</taxon>
        <taxon>Bacillales</taxon>
        <taxon>Sporolactobacillaceae</taxon>
        <taxon>Sinobaca</taxon>
    </lineage>
</organism>
<protein>
    <submittedName>
        <fullName evidence="1">Kinase-associated protein B</fullName>
    </submittedName>
</protein>
<dbReference type="InterPro" id="IPR014916">
    <property type="entry name" value="KapB"/>
</dbReference>
<evidence type="ECO:0000313" key="2">
    <source>
        <dbReference type="Proteomes" id="UP000285120"/>
    </source>
</evidence>
<dbReference type="GO" id="GO:0016301">
    <property type="term" value="F:kinase activity"/>
    <property type="evidence" value="ECO:0007669"/>
    <property type="project" value="UniProtKB-KW"/>
</dbReference>
<keyword evidence="1" id="KW-0808">Transferase</keyword>
<name>A0A419V2Z8_9BACL</name>
<proteinExistence type="predicted"/>
<accession>A0A419V2Z8</accession>
<dbReference type="Pfam" id="PF08810">
    <property type="entry name" value="KapB"/>
    <property type="match status" value="1"/>
</dbReference>
<reference evidence="1 2" key="1">
    <citation type="submission" date="2018-09" db="EMBL/GenBank/DDBJ databases">
        <title>Genomic Encyclopedia of Archaeal and Bacterial Type Strains, Phase II (KMG-II): from individual species to whole genera.</title>
        <authorList>
            <person name="Goeker M."/>
        </authorList>
    </citation>
    <scope>NUCLEOTIDE SEQUENCE [LARGE SCALE GENOMIC DNA]</scope>
    <source>
        <strain evidence="1 2">DSM 17008</strain>
    </source>
</reference>
<dbReference type="EMBL" id="RAPK01000009">
    <property type="protein sequence ID" value="RKD72786.1"/>
    <property type="molecule type" value="Genomic_DNA"/>
</dbReference>
<dbReference type="InterPro" id="IPR038080">
    <property type="entry name" value="KapB_sf"/>
</dbReference>
<dbReference type="RefSeq" id="WP_120193184.1">
    <property type="nucleotide sequence ID" value="NZ_RAPK01000009.1"/>
</dbReference>
<comment type="caution">
    <text evidence="1">The sequence shown here is derived from an EMBL/GenBank/DDBJ whole genome shotgun (WGS) entry which is preliminary data.</text>
</comment>